<dbReference type="SUPFAM" id="SSF51230">
    <property type="entry name" value="Single hybrid motif"/>
    <property type="match status" value="1"/>
</dbReference>
<dbReference type="InterPro" id="IPR003016">
    <property type="entry name" value="2-oxoA_DH_lipoyl-BS"/>
</dbReference>
<keyword evidence="8 10" id="KW-0012">Acyltransferase</keyword>
<dbReference type="GO" id="GO:0043754">
    <property type="term" value="F:dihydrolipoamide branched chain acyltransferase activity"/>
    <property type="evidence" value="ECO:0007669"/>
    <property type="project" value="UniProtKB-EC"/>
</dbReference>
<dbReference type="InterPro" id="IPR011053">
    <property type="entry name" value="Single_hybrid_motif"/>
</dbReference>
<keyword evidence="6" id="KW-0809">Transit peptide</keyword>
<evidence type="ECO:0000256" key="10">
    <source>
        <dbReference type="RuleBase" id="RU003423"/>
    </source>
</evidence>
<dbReference type="Pfam" id="PF00364">
    <property type="entry name" value="Biotin_lipoyl"/>
    <property type="match status" value="1"/>
</dbReference>
<evidence type="ECO:0000256" key="3">
    <source>
        <dbReference type="ARBA" id="ARBA00007317"/>
    </source>
</evidence>
<dbReference type="FunFam" id="2.40.50.100:FF:000013">
    <property type="entry name" value="Dihydrolipoamide acetyltransferase component of pyruvate dehydrogenase complex"/>
    <property type="match status" value="1"/>
</dbReference>
<keyword evidence="4 10" id="KW-0808">Transferase</keyword>
<dbReference type="SUPFAM" id="SSF47005">
    <property type="entry name" value="Peripheral subunit-binding domain of 2-oxo acid dehydrogenase complex"/>
    <property type="match status" value="1"/>
</dbReference>
<dbReference type="FunFam" id="4.10.320.10:FF:000002">
    <property type="entry name" value="Dihydrolipoamide acetyltransferase component of pyruvate dehydrogenase complex"/>
    <property type="match status" value="1"/>
</dbReference>
<dbReference type="Pfam" id="PF02817">
    <property type="entry name" value="E3_binding"/>
    <property type="match status" value="1"/>
</dbReference>
<dbReference type="CDD" id="cd06849">
    <property type="entry name" value="lipoyl_domain"/>
    <property type="match status" value="1"/>
</dbReference>
<gene>
    <name evidence="13" type="primary">107365996</name>
</gene>
<dbReference type="KEGG" id="tut:107365996"/>
<dbReference type="OrthoDB" id="202158at2759"/>
<dbReference type="PANTHER" id="PTHR43178:SF5">
    <property type="entry name" value="LIPOAMIDE ACYLTRANSFERASE COMPONENT OF BRANCHED-CHAIN ALPHA-KETO ACID DEHYDROGENASE COMPLEX, MITOCHONDRIAL"/>
    <property type="match status" value="1"/>
</dbReference>
<dbReference type="GO" id="GO:0005759">
    <property type="term" value="C:mitochondrial matrix"/>
    <property type="evidence" value="ECO:0007669"/>
    <property type="project" value="UniProtKB-SubCell"/>
</dbReference>
<dbReference type="InterPro" id="IPR001078">
    <property type="entry name" value="2-oxoacid_DH_actylTfrase"/>
</dbReference>
<evidence type="ECO:0000313" key="13">
    <source>
        <dbReference type="EnsemblMetazoa" id="tetur16g01060.1"/>
    </source>
</evidence>
<keyword evidence="14" id="KW-1185">Reference proteome</keyword>
<dbReference type="PROSITE" id="PS51826">
    <property type="entry name" value="PSBD"/>
    <property type="match status" value="1"/>
</dbReference>
<comment type="subcellular location">
    <subcellularLocation>
        <location evidence="2">Mitochondrion matrix</location>
    </subcellularLocation>
</comment>
<evidence type="ECO:0000256" key="2">
    <source>
        <dbReference type="ARBA" id="ARBA00004305"/>
    </source>
</evidence>
<dbReference type="Gene3D" id="3.30.559.10">
    <property type="entry name" value="Chloramphenicol acetyltransferase-like domain"/>
    <property type="match status" value="1"/>
</dbReference>
<dbReference type="OMA" id="MPFCIKA"/>
<sequence length="508" mass="56450">MFLTNRIVCNLSTRCTFAHKFLNKSKFFRLSFSTSSINSGNSSSSFSCVQPIVTLNKHLRDQQSRKLHISHGLSSGKVVPFNLSDIGEGISEVVVKEWFIKVGDEVNQFDSICEVQSDKASVTITSRYDGVIEKIYYNIDEIAKVGKPLVEIRLRDESKQGLVQADQVDQVADLEANQICDSQPTNFLDWKGGKVLTTPAVRRIAAENNIKLSNVKGTGRDGRILKEDLLRYLEEAKNSMASQKETPVLNISPEPKTLPINLNEKPSVDRLTSQASDKSVPFTAIQRAMFKSMTQSLKIPHFGLSDEINLSNLLNILPNLKERALSRGIKLTFMPLFMKALSLALNDFPMLNSSIDEKNEKIIIKASHNIGFAMDTKDGLIVPNIKNVQNLSILEIAEEMKRLQQDGANNKLRRDDLTGGTITLSNIGSIGGLFGIPVIPPTEVVIGAIGQIKTVPIFNEKDEIVKGHIINILWSADHRTIDGATLCRFSSTWKALLQDPMKMLLDMK</sequence>
<dbReference type="GO" id="GO:0016407">
    <property type="term" value="F:acetyltransferase activity"/>
    <property type="evidence" value="ECO:0007669"/>
    <property type="project" value="TreeGrafter"/>
</dbReference>
<dbReference type="InterPro" id="IPR036625">
    <property type="entry name" value="E3-bd_dom_sf"/>
</dbReference>
<dbReference type="SUPFAM" id="SSF52777">
    <property type="entry name" value="CoA-dependent acyltransferases"/>
    <property type="match status" value="1"/>
</dbReference>
<keyword evidence="7" id="KW-0496">Mitochondrion</keyword>
<feature type="domain" description="Peripheral subunit-binding (PSBD)" evidence="12">
    <location>
        <begin position="196"/>
        <end position="233"/>
    </location>
</feature>
<dbReference type="InterPro" id="IPR004167">
    <property type="entry name" value="PSBD"/>
</dbReference>
<name>T1KNI1_TETUR</name>
<dbReference type="FunFam" id="3.30.559.10:FF:000027">
    <property type="entry name" value="Dihydrolipoamide acetyltransferase component of pyruvate dehydrogenase complex"/>
    <property type="match status" value="1"/>
</dbReference>
<dbReference type="GO" id="GO:0031405">
    <property type="term" value="F:lipoic acid binding"/>
    <property type="evidence" value="ECO:0007669"/>
    <property type="project" value="TreeGrafter"/>
</dbReference>
<evidence type="ECO:0000256" key="9">
    <source>
        <dbReference type="ARBA" id="ARBA00051775"/>
    </source>
</evidence>
<dbReference type="GO" id="GO:0005829">
    <property type="term" value="C:cytosol"/>
    <property type="evidence" value="ECO:0007669"/>
    <property type="project" value="UniProtKB-ARBA"/>
</dbReference>
<comment type="cofactor">
    <cofactor evidence="1 10">
        <name>(R)-lipoate</name>
        <dbReference type="ChEBI" id="CHEBI:83088"/>
    </cofactor>
</comment>
<evidence type="ECO:0000256" key="8">
    <source>
        <dbReference type="ARBA" id="ARBA00023315"/>
    </source>
</evidence>
<dbReference type="InterPro" id="IPR000089">
    <property type="entry name" value="Biotin_lipoyl"/>
</dbReference>
<dbReference type="eggNOG" id="KOG0558">
    <property type="taxonomic scope" value="Eukaryota"/>
</dbReference>
<evidence type="ECO:0000256" key="1">
    <source>
        <dbReference type="ARBA" id="ARBA00001938"/>
    </source>
</evidence>
<dbReference type="PROSITE" id="PS00189">
    <property type="entry name" value="LIPOYL"/>
    <property type="match status" value="1"/>
</dbReference>
<dbReference type="Proteomes" id="UP000015104">
    <property type="component" value="Unassembled WGS sequence"/>
</dbReference>
<dbReference type="Gene3D" id="4.10.320.10">
    <property type="entry name" value="E3-binding domain"/>
    <property type="match status" value="1"/>
</dbReference>
<dbReference type="EC" id="2.3.1.-" evidence="10"/>
<dbReference type="EnsemblMetazoa" id="tetur16g01060.1">
    <property type="protein sequence ID" value="tetur16g01060.1"/>
    <property type="gene ID" value="tetur16g01060"/>
</dbReference>
<keyword evidence="5 10" id="KW-0450">Lipoyl</keyword>
<evidence type="ECO:0000259" key="11">
    <source>
        <dbReference type="PROSITE" id="PS50968"/>
    </source>
</evidence>
<accession>T1KNI1</accession>
<dbReference type="STRING" id="32264.T1KNI1"/>
<proteinExistence type="inferred from homology"/>
<dbReference type="AlphaFoldDB" id="T1KNI1"/>
<dbReference type="Pfam" id="PF00198">
    <property type="entry name" value="2-oxoacid_dh"/>
    <property type="match status" value="1"/>
</dbReference>
<evidence type="ECO:0000313" key="14">
    <source>
        <dbReference type="Proteomes" id="UP000015104"/>
    </source>
</evidence>
<dbReference type="PANTHER" id="PTHR43178">
    <property type="entry name" value="DIHYDROLIPOAMIDE ACETYLTRANSFERASE COMPONENT OF PYRUVATE DEHYDROGENASE COMPLEX"/>
    <property type="match status" value="1"/>
</dbReference>
<evidence type="ECO:0000256" key="5">
    <source>
        <dbReference type="ARBA" id="ARBA00022823"/>
    </source>
</evidence>
<dbReference type="PROSITE" id="PS50968">
    <property type="entry name" value="BIOTINYL_LIPOYL"/>
    <property type="match status" value="1"/>
</dbReference>
<dbReference type="HOGENOM" id="CLU_016733_10_0_1"/>
<organism evidence="13 14">
    <name type="scientific">Tetranychus urticae</name>
    <name type="common">Two-spotted spider mite</name>
    <dbReference type="NCBI Taxonomy" id="32264"/>
    <lineage>
        <taxon>Eukaryota</taxon>
        <taxon>Metazoa</taxon>
        <taxon>Ecdysozoa</taxon>
        <taxon>Arthropoda</taxon>
        <taxon>Chelicerata</taxon>
        <taxon>Arachnida</taxon>
        <taxon>Acari</taxon>
        <taxon>Acariformes</taxon>
        <taxon>Trombidiformes</taxon>
        <taxon>Prostigmata</taxon>
        <taxon>Eleutherengona</taxon>
        <taxon>Raphignathae</taxon>
        <taxon>Tetranychoidea</taxon>
        <taxon>Tetranychidae</taxon>
        <taxon>Tetranychus</taxon>
    </lineage>
</organism>
<evidence type="ECO:0000256" key="6">
    <source>
        <dbReference type="ARBA" id="ARBA00022946"/>
    </source>
</evidence>
<reference evidence="13" key="2">
    <citation type="submission" date="2015-06" db="UniProtKB">
        <authorList>
            <consortium name="EnsemblMetazoa"/>
        </authorList>
    </citation>
    <scope>IDENTIFICATION</scope>
</reference>
<dbReference type="EMBL" id="CAEY01000277">
    <property type="status" value="NOT_ANNOTATED_CDS"/>
    <property type="molecule type" value="Genomic_DNA"/>
</dbReference>
<evidence type="ECO:0000256" key="4">
    <source>
        <dbReference type="ARBA" id="ARBA00022679"/>
    </source>
</evidence>
<reference evidence="14" key="1">
    <citation type="submission" date="2011-08" db="EMBL/GenBank/DDBJ databases">
        <authorList>
            <person name="Rombauts S."/>
        </authorList>
    </citation>
    <scope>NUCLEOTIDE SEQUENCE</scope>
    <source>
        <strain evidence="14">London</strain>
    </source>
</reference>
<comment type="catalytic activity">
    <reaction evidence="9">
        <text>N(6)-[(R)-dihydrolipoyl]-L-lysyl-[protein] + 2-methylpropanoyl-CoA = N(6)-[(R)-S(8)-2-methylpropanoyldihydrolipoyl]-L-lysyl-[protein] + CoA</text>
        <dbReference type="Rhea" id="RHEA:18865"/>
        <dbReference type="Rhea" id="RHEA-COMP:10475"/>
        <dbReference type="Rhea" id="RHEA-COMP:10497"/>
        <dbReference type="ChEBI" id="CHEBI:57287"/>
        <dbReference type="ChEBI" id="CHEBI:57338"/>
        <dbReference type="ChEBI" id="CHEBI:83100"/>
        <dbReference type="ChEBI" id="CHEBI:83142"/>
        <dbReference type="EC" id="2.3.1.168"/>
    </reaction>
    <physiologicalReaction direction="left-to-right" evidence="9">
        <dbReference type="Rhea" id="RHEA:18866"/>
    </physiologicalReaction>
</comment>
<protein>
    <recommendedName>
        <fullName evidence="10">Dihydrolipoamide acetyltransferase component of pyruvate dehydrogenase complex</fullName>
        <ecNumber evidence="10">2.3.1.-</ecNumber>
    </recommendedName>
</protein>
<dbReference type="Gene3D" id="2.40.50.100">
    <property type="match status" value="1"/>
</dbReference>
<evidence type="ECO:0000256" key="7">
    <source>
        <dbReference type="ARBA" id="ARBA00023128"/>
    </source>
</evidence>
<dbReference type="InterPro" id="IPR023213">
    <property type="entry name" value="CAT-like_dom_sf"/>
</dbReference>
<comment type="similarity">
    <text evidence="3 10">Belongs to the 2-oxoacid dehydrogenase family.</text>
</comment>
<evidence type="ECO:0000259" key="12">
    <source>
        <dbReference type="PROSITE" id="PS51826"/>
    </source>
</evidence>
<feature type="domain" description="Lipoyl-binding" evidence="11">
    <location>
        <begin position="78"/>
        <end position="153"/>
    </location>
</feature>
<dbReference type="InterPro" id="IPR050743">
    <property type="entry name" value="2-oxoacid_DH_E2_comp"/>
</dbReference>